<dbReference type="EMBL" id="FNKK01000002">
    <property type="protein sequence ID" value="SDQ84336.1"/>
    <property type="molecule type" value="Genomic_DNA"/>
</dbReference>
<dbReference type="RefSeq" id="WP_165634768.1">
    <property type="nucleotide sequence ID" value="NZ_FNKK01000002.1"/>
</dbReference>
<sequence>MTGATRWTRVVVAGAITGIVMAVVVKPDDAGEKERNAAVVPRSLEIPAIDLEAPLMKLGMTDDGEVELPPYEKPDTAGWFKHSAVPGDDGASVIIGHVDTKTEPAVFFRLRHLRKGQKIRVERSDGEVAEYRVDSIERVPKERFPTRKVYIEPGLRLVTCGGEFDWSAGEYRDNVIVYASPVT</sequence>
<gene>
    <name evidence="3" type="ORF">SAMN04489764_2337</name>
</gene>
<dbReference type="SUPFAM" id="SSF63817">
    <property type="entry name" value="Sortase"/>
    <property type="match status" value="1"/>
</dbReference>
<dbReference type="Pfam" id="PF04203">
    <property type="entry name" value="Sortase"/>
    <property type="match status" value="1"/>
</dbReference>
<evidence type="ECO:0000313" key="4">
    <source>
        <dbReference type="Proteomes" id="UP000217103"/>
    </source>
</evidence>
<feature type="transmembrane region" description="Helical" evidence="2">
    <location>
        <begin position="6"/>
        <end position="25"/>
    </location>
</feature>
<dbReference type="InterPro" id="IPR005754">
    <property type="entry name" value="Sortase"/>
</dbReference>
<keyword evidence="4" id="KW-1185">Reference proteome</keyword>
<evidence type="ECO:0000256" key="1">
    <source>
        <dbReference type="ARBA" id="ARBA00022801"/>
    </source>
</evidence>
<protein>
    <submittedName>
        <fullName evidence="3">LPXTG-site transpeptidase (Sortase) family protein</fullName>
    </submittedName>
</protein>
<dbReference type="AlphaFoldDB" id="A0A1H1E838"/>
<proteinExistence type="predicted"/>
<dbReference type="CDD" id="cd05829">
    <property type="entry name" value="Sortase_F"/>
    <property type="match status" value="1"/>
</dbReference>
<dbReference type="Proteomes" id="UP000217103">
    <property type="component" value="Unassembled WGS sequence"/>
</dbReference>
<keyword evidence="2" id="KW-1133">Transmembrane helix</keyword>
<organism evidence="3 4">
    <name type="scientific">Thermostaphylospora chromogena</name>
    <dbReference type="NCBI Taxonomy" id="35622"/>
    <lineage>
        <taxon>Bacteria</taxon>
        <taxon>Bacillati</taxon>
        <taxon>Actinomycetota</taxon>
        <taxon>Actinomycetes</taxon>
        <taxon>Streptosporangiales</taxon>
        <taxon>Thermomonosporaceae</taxon>
        <taxon>Thermostaphylospora</taxon>
    </lineage>
</organism>
<keyword evidence="2" id="KW-0812">Transmembrane</keyword>
<reference evidence="3 4" key="1">
    <citation type="submission" date="2016-10" db="EMBL/GenBank/DDBJ databases">
        <authorList>
            <person name="de Groot N.N."/>
        </authorList>
    </citation>
    <scope>NUCLEOTIDE SEQUENCE [LARGE SCALE GENOMIC DNA]</scope>
    <source>
        <strain evidence="3 4">DSM 43794</strain>
    </source>
</reference>
<evidence type="ECO:0000313" key="3">
    <source>
        <dbReference type="EMBL" id="SDQ84336.1"/>
    </source>
</evidence>
<evidence type="ECO:0000256" key="2">
    <source>
        <dbReference type="SAM" id="Phobius"/>
    </source>
</evidence>
<accession>A0A1H1E838</accession>
<dbReference type="STRING" id="35622.SAMN04489764_2337"/>
<keyword evidence="1" id="KW-0378">Hydrolase</keyword>
<dbReference type="Gene3D" id="2.40.260.10">
    <property type="entry name" value="Sortase"/>
    <property type="match status" value="1"/>
</dbReference>
<dbReference type="InterPro" id="IPR042001">
    <property type="entry name" value="Sortase_F"/>
</dbReference>
<dbReference type="GO" id="GO:0016787">
    <property type="term" value="F:hydrolase activity"/>
    <property type="evidence" value="ECO:0007669"/>
    <property type="project" value="UniProtKB-KW"/>
</dbReference>
<keyword evidence="2" id="KW-0472">Membrane</keyword>
<dbReference type="NCBIfam" id="NF033748">
    <property type="entry name" value="class_F_sortase"/>
    <property type="match status" value="1"/>
</dbReference>
<dbReference type="InterPro" id="IPR023365">
    <property type="entry name" value="Sortase_dom-sf"/>
</dbReference>
<name>A0A1H1E838_9ACTN</name>